<dbReference type="Proteomes" id="UP000232164">
    <property type="component" value="Unassembled WGS sequence"/>
</dbReference>
<dbReference type="STRING" id="1041146.GCA_000427985_01106"/>
<gene>
    <name evidence="7" type="ORF">CWR43_07225</name>
    <name evidence="8" type="ORF">N2599_19765</name>
</gene>
<dbReference type="PANTHER" id="PTHR30600">
    <property type="entry name" value="CYTOCHROME C PEROXIDASE-RELATED"/>
    <property type="match status" value="1"/>
</dbReference>
<dbReference type="AlphaFoldDB" id="A0A2N0DDA4"/>
<dbReference type="InterPro" id="IPR051395">
    <property type="entry name" value="Cytochrome_c_Peroxidase/MauG"/>
</dbReference>
<dbReference type="Gene3D" id="1.10.760.10">
    <property type="entry name" value="Cytochrome c-like domain"/>
    <property type="match status" value="1"/>
</dbReference>
<protein>
    <submittedName>
        <fullName evidence="8">C-type cytochrome</fullName>
    </submittedName>
    <submittedName>
        <fullName evidence="7">Thiol oxidoreductase</fullName>
    </submittedName>
</protein>
<feature type="signal peptide" evidence="5">
    <location>
        <begin position="1"/>
        <end position="27"/>
    </location>
</feature>
<dbReference type="GO" id="GO:0020037">
    <property type="term" value="F:heme binding"/>
    <property type="evidence" value="ECO:0007669"/>
    <property type="project" value="InterPro"/>
</dbReference>
<evidence type="ECO:0000313" key="8">
    <source>
        <dbReference type="EMBL" id="UWU14321.1"/>
    </source>
</evidence>
<dbReference type="GO" id="GO:0046872">
    <property type="term" value="F:metal ion binding"/>
    <property type="evidence" value="ECO:0007669"/>
    <property type="project" value="UniProtKB-KW"/>
</dbReference>
<keyword evidence="5" id="KW-0732">Signal</keyword>
<dbReference type="SUPFAM" id="SSF46626">
    <property type="entry name" value="Cytochrome c"/>
    <property type="match status" value="1"/>
</dbReference>
<evidence type="ECO:0000259" key="6">
    <source>
        <dbReference type="PROSITE" id="PS51007"/>
    </source>
</evidence>
<evidence type="ECO:0000256" key="1">
    <source>
        <dbReference type="ARBA" id="ARBA00022617"/>
    </source>
</evidence>
<evidence type="ECO:0000256" key="3">
    <source>
        <dbReference type="ARBA" id="ARBA00023004"/>
    </source>
</evidence>
<keyword evidence="3 4" id="KW-0408">Iron</keyword>
<evidence type="ECO:0000256" key="5">
    <source>
        <dbReference type="SAM" id="SignalP"/>
    </source>
</evidence>
<keyword evidence="10" id="KW-1185">Reference proteome</keyword>
<dbReference type="PANTHER" id="PTHR30600:SF4">
    <property type="entry name" value="CYTOCHROME C DOMAIN-CONTAINING PROTEIN"/>
    <property type="match status" value="1"/>
</dbReference>
<organism evidence="7 9">
    <name type="scientific">Rhizobium sullae</name>
    <name type="common">Rhizobium hedysari</name>
    <dbReference type="NCBI Taxonomy" id="50338"/>
    <lineage>
        <taxon>Bacteria</taxon>
        <taxon>Pseudomonadati</taxon>
        <taxon>Pseudomonadota</taxon>
        <taxon>Alphaproteobacteria</taxon>
        <taxon>Hyphomicrobiales</taxon>
        <taxon>Rhizobiaceae</taxon>
        <taxon>Rhizobium/Agrobacterium group</taxon>
        <taxon>Rhizobium</taxon>
    </lineage>
</organism>
<dbReference type="PROSITE" id="PS51007">
    <property type="entry name" value="CYTC"/>
    <property type="match status" value="1"/>
</dbReference>
<dbReference type="Pfam" id="PF06537">
    <property type="entry name" value="DHOR"/>
    <property type="match status" value="1"/>
</dbReference>
<dbReference type="PIRSF" id="PIRSF028099">
    <property type="entry name" value="DUF1111"/>
    <property type="match status" value="1"/>
</dbReference>
<reference evidence="8" key="3">
    <citation type="submission" date="2022-09" db="EMBL/GenBank/DDBJ databases">
        <title>Australian commercial rhizobial inoculants.</title>
        <authorList>
            <person name="Kohlmeier M.G."/>
            <person name="O'Hara G.W."/>
            <person name="Colombi E."/>
            <person name="Ramsay J.P."/>
            <person name="Terpolilli J."/>
        </authorList>
    </citation>
    <scope>NUCLEOTIDE SEQUENCE</scope>
    <source>
        <strain evidence="8">WSM1592</strain>
    </source>
</reference>
<dbReference type="InterPro" id="IPR010538">
    <property type="entry name" value="DHOR"/>
</dbReference>
<evidence type="ECO:0000256" key="2">
    <source>
        <dbReference type="ARBA" id="ARBA00022723"/>
    </source>
</evidence>
<dbReference type="InterPro" id="IPR036909">
    <property type="entry name" value="Cyt_c-like_dom_sf"/>
</dbReference>
<name>A0A2N0DDA4_RHISU</name>
<accession>A0A2N0DDA4</accession>
<evidence type="ECO:0000313" key="7">
    <source>
        <dbReference type="EMBL" id="PKA44089.1"/>
    </source>
</evidence>
<evidence type="ECO:0000256" key="4">
    <source>
        <dbReference type="PROSITE-ProRule" id="PRU00433"/>
    </source>
</evidence>
<feature type="domain" description="Cytochrome c" evidence="6">
    <location>
        <begin position="380"/>
        <end position="512"/>
    </location>
</feature>
<keyword evidence="1 4" id="KW-0349">Heme</keyword>
<dbReference type="InterPro" id="IPR009056">
    <property type="entry name" value="Cyt_c-like_dom"/>
</dbReference>
<dbReference type="GO" id="GO:0009055">
    <property type="term" value="F:electron transfer activity"/>
    <property type="evidence" value="ECO:0007669"/>
    <property type="project" value="InterPro"/>
</dbReference>
<dbReference type="GO" id="GO:0004130">
    <property type="term" value="F:cytochrome-c peroxidase activity"/>
    <property type="evidence" value="ECO:0007669"/>
    <property type="project" value="TreeGrafter"/>
</dbReference>
<feature type="chain" id="PRO_5014890099" evidence="5">
    <location>
        <begin position="28"/>
        <end position="512"/>
    </location>
</feature>
<dbReference type="EMBL" id="PIQN01000005">
    <property type="protein sequence ID" value="PKA44089.1"/>
    <property type="molecule type" value="Genomic_DNA"/>
</dbReference>
<dbReference type="RefSeq" id="WP_027510608.1">
    <property type="nucleotide sequence ID" value="NZ_CP104143.1"/>
</dbReference>
<reference evidence="7 9" key="2">
    <citation type="submission" date="2017-12" db="EMBL/GenBank/DDBJ databases">
        <title>Genome sequence of Rhizobium sullae HCNT1 isolated from Sulla coronaria nodules and featuring peculiar denitrification phenotypes.</title>
        <authorList>
            <person name="De Diego-Diaz B."/>
            <person name="Treu L."/>
            <person name="Campanaro S."/>
            <person name="Da Silva Duarte V."/>
            <person name="Basaglia M."/>
            <person name="Favaro L."/>
            <person name="Casella S."/>
            <person name="Squartini A."/>
        </authorList>
    </citation>
    <scope>NUCLEOTIDE SEQUENCE [LARGE SCALE GENOMIC DNA]</scope>
    <source>
        <strain evidence="7 9">HCNT1</strain>
    </source>
</reference>
<evidence type="ECO:0000313" key="9">
    <source>
        <dbReference type="Proteomes" id="UP000232164"/>
    </source>
</evidence>
<reference evidence="7 9" key="1">
    <citation type="submission" date="2017-11" db="EMBL/GenBank/DDBJ databases">
        <authorList>
            <person name="Han C.G."/>
        </authorList>
    </citation>
    <scope>NUCLEOTIDE SEQUENCE [LARGE SCALE GENOMIC DNA]</scope>
    <source>
        <strain evidence="7 9">HCNT1</strain>
    </source>
</reference>
<evidence type="ECO:0000313" key="10">
    <source>
        <dbReference type="Proteomes" id="UP001060123"/>
    </source>
</evidence>
<proteinExistence type="predicted"/>
<keyword evidence="2 4" id="KW-0479">Metal-binding</keyword>
<dbReference type="EMBL" id="CP104143">
    <property type="protein sequence ID" value="UWU14321.1"/>
    <property type="molecule type" value="Genomic_DNA"/>
</dbReference>
<sequence length="512" mass="55045">MPHNPARRLYFSAAFCATLAGLSAAIAANFDLPAKRTDLSDADLKRAEAVTRPASDFSKAEPYEAMQAGAATSIDPVTQDSFSHISANISFEQEQNFNLGNALFKKLWVSAPSSTQASDGLGPLFNARSCMSCHVNDGRGKPPEGGVSATSMFLRLARAAVTPEEREAIASANAVNFPDPAYGHQLQDLAVPGLAAEGKMVIRYTPKTVTLAGGETVSLRAPTYEIKDLAYGPLHPATTISPRVAPAMIGLGLIEAIPTADILAHADPDDKNSDGISGKAAIVRDSRIGAATLGRFGWKAQNATVRDQSAAAFLSDIGISTPDRPDAHGDCTQAEMKCQKMPTGIQKRLGNEEAPGPILDLVTFYSANLAVPARRKASFPETLRGKELFYRSGCISCHVPKFVTRRDAAEKAQSFQLIWPYSDFLLHDMGEGLADGQQVGRASGREWRTPPLWGIGLTRTVSGHSFFLHDGRARNLTEAILWHGGEAEKPRDAFSSLPEDDREALIRFLESL</sequence>
<dbReference type="Proteomes" id="UP001060123">
    <property type="component" value="Chromosome"/>
</dbReference>